<feature type="transmembrane region" description="Helical" evidence="16">
    <location>
        <begin position="243"/>
        <end position="267"/>
    </location>
</feature>
<dbReference type="PROSITE" id="PS50262">
    <property type="entry name" value="G_PROTEIN_RECEP_F1_2"/>
    <property type="match status" value="1"/>
</dbReference>
<evidence type="ECO:0000256" key="2">
    <source>
        <dbReference type="ARBA" id="ARBA00010663"/>
    </source>
</evidence>
<keyword evidence="6" id="KW-0681">Retinal protein</keyword>
<feature type="transmembrane region" description="Helical" evidence="16">
    <location>
        <begin position="118"/>
        <end position="137"/>
    </location>
</feature>
<dbReference type="Gene3D" id="1.20.1070.10">
    <property type="entry name" value="Rhodopsin 7-helix transmembrane proteins"/>
    <property type="match status" value="1"/>
</dbReference>
<dbReference type="PRINTS" id="PR00237">
    <property type="entry name" value="GPCRRHODOPSN"/>
</dbReference>
<feature type="transmembrane region" description="Helical" evidence="16">
    <location>
        <begin position="308"/>
        <end position="328"/>
    </location>
</feature>
<evidence type="ECO:0000256" key="12">
    <source>
        <dbReference type="ARBA" id="ARBA00023170"/>
    </source>
</evidence>
<reference evidence="18" key="2">
    <citation type="submission" date="2015-06" db="UniProtKB">
        <authorList>
            <consortium name="EnsemblMetazoa"/>
        </authorList>
    </citation>
    <scope>IDENTIFICATION</scope>
</reference>
<dbReference type="PANTHER" id="PTHR24240">
    <property type="entry name" value="OPSIN"/>
    <property type="match status" value="1"/>
</dbReference>
<dbReference type="InterPro" id="IPR050125">
    <property type="entry name" value="GPCR_opsins"/>
</dbReference>
<dbReference type="STRING" id="32264.T1KWN6"/>
<keyword evidence="19" id="KW-1185">Reference proteome</keyword>
<dbReference type="GO" id="GO:0007602">
    <property type="term" value="P:phototransduction"/>
    <property type="evidence" value="ECO:0007669"/>
    <property type="project" value="UniProtKB-KW"/>
</dbReference>
<dbReference type="HOGENOM" id="CLU_009579_3_0_1"/>
<dbReference type="AlphaFoldDB" id="T1KWN6"/>
<dbReference type="PRINTS" id="PR00577">
    <property type="entry name" value="OPSINRH3RH4"/>
</dbReference>
<keyword evidence="9" id="KW-0297">G-protein coupled receptor</keyword>
<dbReference type="EMBL" id="CAEY01000646">
    <property type="status" value="NOT_ANNOTATED_CDS"/>
    <property type="molecule type" value="Genomic_DNA"/>
</dbReference>
<evidence type="ECO:0000313" key="18">
    <source>
        <dbReference type="EnsemblMetazoa" id="tetur24g02280.1"/>
    </source>
</evidence>
<keyword evidence="7 16" id="KW-1133">Transmembrane helix</keyword>
<dbReference type="Pfam" id="PF00001">
    <property type="entry name" value="7tm_1"/>
    <property type="match status" value="1"/>
</dbReference>
<protein>
    <recommendedName>
        <fullName evidence="17">G-protein coupled receptors family 1 profile domain-containing protein</fullName>
    </recommendedName>
</protein>
<reference evidence="19" key="1">
    <citation type="submission" date="2011-08" db="EMBL/GenBank/DDBJ databases">
        <authorList>
            <person name="Rombauts S."/>
        </authorList>
    </citation>
    <scope>NUCLEOTIDE SEQUENCE</scope>
    <source>
        <strain evidence="19">London</strain>
    </source>
</reference>
<comment type="subcellular location">
    <subcellularLocation>
        <location evidence="1">Membrane</location>
        <topology evidence="1">Multi-pass membrane protein</topology>
    </subcellularLocation>
</comment>
<keyword evidence="12" id="KW-0675">Receptor</keyword>
<dbReference type="Proteomes" id="UP000015104">
    <property type="component" value="Unassembled WGS sequence"/>
</dbReference>
<dbReference type="eggNOG" id="KOG3656">
    <property type="taxonomic scope" value="Eukaryota"/>
</dbReference>
<evidence type="ECO:0000256" key="8">
    <source>
        <dbReference type="ARBA" id="ARBA00022991"/>
    </source>
</evidence>
<accession>T1KWN6</accession>
<keyword evidence="13" id="KW-0807">Transducer</keyword>
<evidence type="ECO:0000313" key="19">
    <source>
        <dbReference type="Proteomes" id="UP000015104"/>
    </source>
</evidence>
<dbReference type="SMART" id="SM01381">
    <property type="entry name" value="7TM_GPCR_Srsx"/>
    <property type="match status" value="1"/>
</dbReference>
<feature type="transmembrane region" description="Helical" evidence="16">
    <location>
        <begin position="340"/>
        <end position="360"/>
    </location>
</feature>
<feature type="transmembrane region" description="Helical" evidence="16">
    <location>
        <begin position="157"/>
        <end position="175"/>
    </location>
</feature>
<dbReference type="GO" id="GO:0004930">
    <property type="term" value="F:G protein-coupled receptor activity"/>
    <property type="evidence" value="ECO:0007669"/>
    <property type="project" value="UniProtKB-KW"/>
</dbReference>
<name>T1KWN6_TETUR</name>
<keyword evidence="3" id="KW-0600">Photoreceptor protein</keyword>
<evidence type="ECO:0000256" key="13">
    <source>
        <dbReference type="ARBA" id="ARBA00023224"/>
    </source>
</evidence>
<proteinExistence type="inferred from homology"/>
<dbReference type="InterPro" id="IPR027430">
    <property type="entry name" value="Retinal_BS"/>
</dbReference>
<dbReference type="InterPro" id="IPR017452">
    <property type="entry name" value="GPCR_Rhodpsn_7TM"/>
</dbReference>
<comment type="similarity">
    <text evidence="2">Belongs to the G-protein coupled receptor 1 family.</text>
</comment>
<dbReference type="GO" id="GO:0016020">
    <property type="term" value="C:membrane"/>
    <property type="evidence" value="ECO:0007669"/>
    <property type="project" value="UniProtKB-SubCell"/>
</dbReference>
<evidence type="ECO:0000256" key="11">
    <source>
        <dbReference type="ARBA" id="ARBA00023157"/>
    </source>
</evidence>
<keyword evidence="14" id="KW-0844">Vision</keyword>
<keyword evidence="10 16" id="KW-0472">Membrane</keyword>
<evidence type="ECO:0000256" key="4">
    <source>
        <dbReference type="ARBA" id="ARBA00022606"/>
    </source>
</evidence>
<evidence type="ECO:0000256" key="7">
    <source>
        <dbReference type="ARBA" id="ARBA00022989"/>
    </source>
</evidence>
<evidence type="ECO:0000256" key="10">
    <source>
        <dbReference type="ARBA" id="ARBA00023136"/>
    </source>
</evidence>
<dbReference type="EnsemblMetazoa" id="tetur24g02280.1">
    <property type="protein sequence ID" value="tetur24g02280.1"/>
    <property type="gene ID" value="tetur24g02280"/>
</dbReference>
<feature type="transmembrane region" description="Helical" evidence="16">
    <location>
        <begin position="81"/>
        <end position="106"/>
    </location>
</feature>
<organism evidence="18 19">
    <name type="scientific">Tetranychus urticae</name>
    <name type="common">Two-spotted spider mite</name>
    <dbReference type="NCBI Taxonomy" id="32264"/>
    <lineage>
        <taxon>Eukaryota</taxon>
        <taxon>Metazoa</taxon>
        <taxon>Ecdysozoa</taxon>
        <taxon>Arthropoda</taxon>
        <taxon>Chelicerata</taxon>
        <taxon>Arachnida</taxon>
        <taxon>Acari</taxon>
        <taxon>Acariformes</taxon>
        <taxon>Trombidiformes</taxon>
        <taxon>Prostigmata</taxon>
        <taxon>Eleutherengona</taxon>
        <taxon>Raphignathae</taxon>
        <taxon>Tetranychoidea</taxon>
        <taxon>Tetranychidae</taxon>
        <taxon>Tetranychus</taxon>
    </lineage>
</organism>
<dbReference type="InterPro" id="IPR001760">
    <property type="entry name" value="Opsin"/>
</dbReference>
<evidence type="ECO:0000256" key="16">
    <source>
        <dbReference type="SAM" id="Phobius"/>
    </source>
</evidence>
<dbReference type="SUPFAM" id="SSF81321">
    <property type="entry name" value="Family A G protein-coupled receptor-like"/>
    <property type="match status" value="1"/>
</dbReference>
<keyword evidence="4" id="KW-0716">Sensory transduction</keyword>
<evidence type="ECO:0000256" key="3">
    <source>
        <dbReference type="ARBA" id="ARBA00022543"/>
    </source>
</evidence>
<evidence type="ECO:0000256" key="6">
    <source>
        <dbReference type="ARBA" id="ARBA00022925"/>
    </source>
</evidence>
<keyword evidence="5 16" id="KW-0812">Transmembrane</keyword>
<feature type="transmembrane region" description="Helical" evidence="16">
    <location>
        <begin position="196"/>
        <end position="218"/>
    </location>
</feature>
<evidence type="ECO:0000259" key="17">
    <source>
        <dbReference type="PROSITE" id="PS50262"/>
    </source>
</evidence>
<dbReference type="GO" id="GO:0007601">
    <property type="term" value="P:visual perception"/>
    <property type="evidence" value="ECO:0007669"/>
    <property type="project" value="UniProtKB-KW"/>
</dbReference>
<evidence type="ECO:0000256" key="15">
    <source>
        <dbReference type="SAM" id="MobiDB-lite"/>
    </source>
</evidence>
<evidence type="ECO:0000256" key="5">
    <source>
        <dbReference type="ARBA" id="ARBA00022692"/>
    </source>
</evidence>
<evidence type="ECO:0000256" key="9">
    <source>
        <dbReference type="ARBA" id="ARBA00023040"/>
    </source>
</evidence>
<dbReference type="GO" id="GO:0009881">
    <property type="term" value="F:photoreceptor activity"/>
    <property type="evidence" value="ECO:0007669"/>
    <property type="project" value="UniProtKB-KW"/>
</dbReference>
<evidence type="ECO:0000256" key="14">
    <source>
        <dbReference type="ARBA" id="ARBA00023305"/>
    </source>
</evidence>
<evidence type="ECO:0000256" key="1">
    <source>
        <dbReference type="ARBA" id="ARBA00004141"/>
    </source>
</evidence>
<dbReference type="PROSITE" id="PS00238">
    <property type="entry name" value="OPSIN"/>
    <property type="match status" value="1"/>
</dbReference>
<feature type="domain" description="G-protein coupled receptors family 1 profile" evidence="17">
    <location>
        <begin position="97"/>
        <end position="360"/>
    </location>
</feature>
<dbReference type="InterPro" id="IPR000276">
    <property type="entry name" value="GPCR_Rhodpsn"/>
</dbReference>
<keyword evidence="11" id="KW-1015">Disulfide bond</keyword>
<feature type="region of interest" description="Disordered" evidence="15">
    <location>
        <begin position="378"/>
        <end position="405"/>
    </location>
</feature>
<keyword evidence="8" id="KW-0157">Chromophore</keyword>
<sequence>MGTRESKMMSSSISGLAASSSTLTASASRLANDRLAPSTKSIYYCDHDKGAIWSDLLTTDLLEYIPDHWSQFEPPSSCTNLLLAILYFLIFVFGCGGNGLVIVLYLKNKKLRSPSNLLLFNLAIADFFMIFKTPVFIYNSVKCGPALGSLGCDVYGFLGGLTGCGAIFSVAIASIDRYNVISNPLNPRRLTTVTSTLAVLFIWAYSAFFATLPLLQIFNRYTYEGFLTSCTVDYLAEETSVRAFVFCYFAAAWCVPVTIIVCSYYGIYKAVGASEKSLRKIEDTTGGTSGKDKGKNSQKEEIKIAKTAAVLISLWLVSWTPYAAIALTGATGNGALLNPGWSMIPALTAKIAATVDPFVYSLSHPKFKKEIEAMFGSKSQGKGAANKAPADDTATRSAIWPSMVH</sequence>